<protein>
    <recommendedName>
        <fullName evidence="2">site-specific DNA-methyltransferase (adenine-specific)</fullName>
        <ecNumber evidence="2">2.1.1.72</ecNumber>
    </recommendedName>
</protein>
<dbReference type="OrthoDB" id="9805629at2"/>
<organism evidence="7 8">
    <name type="scientific">Paenibacillus anaericanus</name>
    <dbReference type="NCBI Taxonomy" id="170367"/>
    <lineage>
        <taxon>Bacteria</taxon>
        <taxon>Bacillati</taxon>
        <taxon>Bacillota</taxon>
        <taxon>Bacilli</taxon>
        <taxon>Bacillales</taxon>
        <taxon>Paenibacillaceae</taxon>
        <taxon>Paenibacillus</taxon>
    </lineage>
</organism>
<comment type="catalytic activity">
    <reaction evidence="6">
        <text>a 2'-deoxyadenosine in DNA + S-adenosyl-L-methionine = an N(6)-methyl-2'-deoxyadenosine in DNA + S-adenosyl-L-homocysteine + H(+)</text>
        <dbReference type="Rhea" id="RHEA:15197"/>
        <dbReference type="Rhea" id="RHEA-COMP:12418"/>
        <dbReference type="Rhea" id="RHEA-COMP:12419"/>
        <dbReference type="ChEBI" id="CHEBI:15378"/>
        <dbReference type="ChEBI" id="CHEBI:57856"/>
        <dbReference type="ChEBI" id="CHEBI:59789"/>
        <dbReference type="ChEBI" id="CHEBI:90615"/>
        <dbReference type="ChEBI" id="CHEBI:90616"/>
        <dbReference type="EC" id="2.1.1.72"/>
    </reaction>
</comment>
<dbReference type="InterPro" id="IPR029063">
    <property type="entry name" value="SAM-dependent_MTases_sf"/>
</dbReference>
<dbReference type="PRINTS" id="PR00505">
    <property type="entry name" value="D12N6MTFRASE"/>
</dbReference>
<evidence type="ECO:0000313" key="8">
    <source>
        <dbReference type="Proteomes" id="UP000279446"/>
    </source>
</evidence>
<evidence type="ECO:0000256" key="1">
    <source>
        <dbReference type="ARBA" id="ARBA00006594"/>
    </source>
</evidence>
<evidence type="ECO:0000256" key="2">
    <source>
        <dbReference type="ARBA" id="ARBA00011900"/>
    </source>
</evidence>
<gene>
    <name evidence="7" type="ORF">EJP82_26690</name>
</gene>
<keyword evidence="5" id="KW-0949">S-adenosyl-L-methionine</keyword>
<dbReference type="Pfam" id="PF02086">
    <property type="entry name" value="MethyltransfD12"/>
    <property type="match status" value="1"/>
</dbReference>
<evidence type="ECO:0000313" key="7">
    <source>
        <dbReference type="EMBL" id="RUT38704.1"/>
    </source>
</evidence>
<keyword evidence="4" id="KW-0808">Transferase</keyword>
<comment type="similarity">
    <text evidence="1">Belongs to the N(4)/N(6)-methyltransferase family.</text>
</comment>
<evidence type="ECO:0000256" key="6">
    <source>
        <dbReference type="ARBA" id="ARBA00047942"/>
    </source>
</evidence>
<dbReference type="Proteomes" id="UP000279446">
    <property type="component" value="Unassembled WGS sequence"/>
</dbReference>
<dbReference type="GO" id="GO:0009007">
    <property type="term" value="F:site-specific DNA-methyltransferase (adenine-specific) activity"/>
    <property type="evidence" value="ECO:0007669"/>
    <property type="project" value="UniProtKB-EC"/>
</dbReference>
<dbReference type="GO" id="GO:0009307">
    <property type="term" value="P:DNA restriction-modification system"/>
    <property type="evidence" value="ECO:0007669"/>
    <property type="project" value="InterPro"/>
</dbReference>
<dbReference type="AlphaFoldDB" id="A0A3S1BEA8"/>
<accession>A0A3S1BEA8</accession>
<dbReference type="GO" id="GO:0006298">
    <property type="term" value="P:mismatch repair"/>
    <property type="evidence" value="ECO:0007669"/>
    <property type="project" value="TreeGrafter"/>
</dbReference>
<dbReference type="PANTHER" id="PTHR30481:SF2">
    <property type="entry name" value="SITE-SPECIFIC DNA-METHYLTRANSFERASE (ADENINE-SPECIFIC)"/>
    <property type="match status" value="1"/>
</dbReference>
<dbReference type="InterPro" id="IPR023095">
    <property type="entry name" value="Ade_MeTrfase_dom_2"/>
</dbReference>
<proteinExistence type="inferred from homology"/>
<evidence type="ECO:0000256" key="4">
    <source>
        <dbReference type="ARBA" id="ARBA00022679"/>
    </source>
</evidence>
<evidence type="ECO:0000256" key="3">
    <source>
        <dbReference type="ARBA" id="ARBA00022603"/>
    </source>
</evidence>
<evidence type="ECO:0000256" key="5">
    <source>
        <dbReference type="ARBA" id="ARBA00022691"/>
    </source>
</evidence>
<keyword evidence="3 7" id="KW-0489">Methyltransferase</keyword>
<dbReference type="GO" id="GO:0032259">
    <property type="term" value="P:methylation"/>
    <property type="evidence" value="ECO:0007669"/>
    <property type="project" value="UniProtKB-KW"/>
</dbReference>
<reference evidence="7 8" key="1">
    <citation type="submission" date="2018-12" db="EMBL/GenBank/DDBJ databases">
        <authorList>
            <person name="Sun L."/>
            <person name="Chen Z."/>
        </authorList>
    </citation>
    <scope>NUCLEOTIDE SEQUENCE [LARGE SCALE GENOMIC DNA]</scope>
    <source>
        <strain evidence="7 8">DSM 15890</strain>
    </source>
</reference>
<dbReference type="SUPFAM" id="SSF53335">
    <property type="entry name" value="S-adenosyl-L-methionine-dependent methyltransferases"/>
    <property type="match status" value="1"/>
</dbReference>
<name>A0A3S1BEA8_9BACL</name>
<dbReference type="Gene3D" id="3.40.50.150">
    <property type="entry name" value="Vaccinia Virus protein VP39"/>
    <property type="match status" value="1"/>
</dbReference>
<dbReference type="RefSeq" id="WP_127195104.1">
    <property type="nucleotide sequence ID" value="NZ_RZNY01000051.1"/>
</dbReference>
<dbReference type="PANTHER" id="PTHR30481">
    <property type="entry name" value="DNA ADENINE METHYLASE"/>
    <property type="match status" value="1"/>
</dbReference>
<comment type="caution">
    <text evidence="7">The sequence shown here is derived from an EMBL/GenBank/DDBJ whole genome shotgun (WGS) entry which is preliminary data.</text>
</comment>
<dbReference type="GO" id="GO:1904047">
    <property type="term" value="F:S-adenosyl-L-methionine binding"/>
    <property type="evidence" value="ECO:0007669"/>
    <property type="project" value="TreeGrafter"/>
</dbReference>
<dbReference type="EMBL" id="RZNY01000051">
    <property type="protein sequence ID" value="RUT38704.1"/>
    <property type="molecule type" value="Genomic_DNA"/>
</dbReference>
<dbReference type="Gene3D" id="1.10.1020.10">
    <property type="entry name" value="Adenine-specific Methyltransferase, Domain 2"/>
    <property type="match status" value="1"/>
</dbReference>
<dbReference type="EC" id="2.1.1.72" evidence="2"/>
<dbReference type="GO" id="GO:0043565">
    <property type="term" value="F:sequence-specific DNA binding"/>
    <property type="evidence" value="ECO:0007669"/>
    <property type="project" value="TreeGrafter"/>
</dbReference>
<dbReference type="InterPro" id="IPR012327">
    <property type="entry name" value="MeTrfase_D12"/>
</dbReference>
<sequence>MSGVLARCRFCYEEYDLSLDMVDKNEDGFWCDMCDAYNFFELKRENSRQFTLIIESKENINDPLLTVQSSIRLNKRISPLRYPGGKSKVSDYILGRISSEKSEVLISPYTGGGSVEFACLQAGVIQRLELNDYDFGIYSLFQLIKTFPDSLILEIRKRKPNHDDFRKAQQVIKSDYSDCDMLDAAWSLLLVNRLAFSGIFKANPLGGLKGDTNTLLSRWNPDDLCKRISLIHKMSDRFNVSNEDALTFIEENYWNDKATLFIDPPYYKQGKNLYLHYYKEEDHLELATLLDTLYKETPCADILVTYDDDPFIERIYDFPEFTRIRRRFSA</sequence>
<keyword evidence="8" id="KW-1185">Reference proteome</keyword>